<organism evidence="1 2">
    <name type="scientific">Brachionus plicatilis</name>
    <name type="common">Marine rotifer</name>
    <name type="synonym">Brachionus muelleri</name>
    <dbReference type="NCBI Taxonomy" id="10195"/>
    <lineage>
        <taxon>Eukaryota</taxon>
        <taxon>Metazoa</taxon>
        <taxon>Spiralia</taxon>
        <taxon>Gnathifera</taxon>
        <taxon>Rotifera</taxon>
        <taxon>Eurotatoria</taxon>
        <taxon>Monogononta</taxon>
        <taxon>Pseudotrocha</taxon>
        <taxon>Ploima</taxon>
        <taxon>Brachionidae</taxon>
        <taxon>Brachionus</taxon>
    </lineage>
</organism>
<name>A0A3M7S3D6_BRAPC</name>
<accession>A0A3M7S3D6</accession>
<dbReference type="EMBL" id="REGN01002096">
    <property type="protein sequence ID" value="RNA30343.1"/>
    <property type="molecule type" value="Genomic_DNA"/>
</dbReference>
<gene>
    <name evidence="1" type="ORF">BpHYR1_013621</name>
</gene>
<proteinExistence type="predicted"/>
<keyword evidence="2" id="KW-1185">Reference proteome</keyword>
<protein>
    <submittedName>
        <fullName evidence="1">Uncharacterized protein</fullName>
    </submittedName>
</protein>
<dbReference type="AlphaFoldDB" id="A0A3M7S3D6"/>
<evidence type="ECO:0000313" key="1">
    <source>
        <dbReference type="EMBL" id="RNA30343.1"/>
    </source>
</evidence>
<sequence length="146" mass="17636">MIYFCLQFLENIYLVTEKEQKGTEPNKFNFRKIKKFLDYECVYIEMNFFLWNFIEILKSVMKFNNPFKNKTYFPVLKNVSTNLKNHFVQKNVIIRLKQLGLEDTKFDPKSINGLVKITQNEKSLGKKKFILYNLSFSQYRLIFKTI</sequence>
<reference evidence="1 2" key="1">
    <citation type="journal article" date="2018" name="Sci. Rep.">
        <title>Genomic signatures of local adaptation to the degree of environmental predictability in rotifers.</title>
        <authorList>
            <person name="Franch-Gras L."/>
            <person name="Hahn C."/>
            <person name="Garcia-Roger E.M."/>
            <person name="Carmona M.J."/>
            <person name="Serra M."/>
            <person name="Gomez A."/>
        </authorList>
    </citation>
    <scope>NUCLEOTIDE SEQUENCE [LARGE SCALE GENOMIC DNA]</scope>
    <source>
        <strain evidence="1">HYR1</strain>
    </source>
</reference>
<dbReference type="Proteomes" id="UP000276133">
    <property type="component" value="Unassembled WGS sequence"/>
</dbReference>
<evidence type="ECO:0000313" key="2">
    <source>
        <dbReference type="Proteomes" id="UP000276133"/>
    </source>
</evidence>
<comment type="caution">
    <text evidence="1">The sequence shown here is derived from an EMBL/GenBank/DDBJ whole genome shotgun (WGS) entry which is preliminary data.</text>
</comment>